<dbReference type="InterPro" id="IPR043504">
    <property type="entry name" value="Peptidase_S1_PA_chymotrypsin"/>
</dbReference>
<protein>
    <submittedName>
        <fullName evidence="2">Peptidase S1 domain-containing protein</fullName>
    </submittedName>
</protein>
<dbReference type="SUPFAM" id="SSF50494">
    <property type="entry name" value="Trypsin-like serine proteases"/>
    <property type="match status" value="1"/>
</dbReference>
<evidence type="ECO:0000313" key="2">
    <source>
        <dbReference type="WBParaSite" id="PDA_v2.g18318.t1"/>
    </source>
</evidence>
<reference evidence="2" key="1">
    <citation type="submission" date="2022-11" db="UniProtKB">
        <authorList>
            <consortium name="WormBaseParasite"/>
        </authorList>
    </citation>
    <scope>IDENTIFICATION</scope>
</reference>
<keyword evidence="1" id="KW-1185">Reference proteome</keyword>
<name>A0A914PIW0_9BILA</name>
<proteinExistence type="predicted"/>
<dbReference type="WBParaSite" id="PDA_v2.g18318.t1">
    <property type="protein sequence ID" value="PDA_v2.g18318.t1"/>
    <property type="gene ID" value="PDA_v2.g18318"/>
</dbReference>
<dbReference type="InterPro" id="IPR009003">
    <property type="entry name" value="Peptidase_S1_PA"/>
</dbReference>
<dbReference type="Proteomes" id="UP000887578">
    <property type="component" value="Unplaced"/>
</dbReference>
<dbReference type="Gene3D" id="2.40.10.10">
    <property type="entry name" value="Trypsin-like serine proteases"/>
    <property type="match status" value="1"/>
</dbReference>
<organism evidence="1 2">
    <name type="scientific">Panagrolaimus davidi</name>
    <dbReference type="NCBI Taxonomy" id="227884"/>
    <lineage>
        <taxon>Eukaryota</taxon>
        <taxon>Metazoa</taxon>
        <taxon>Ecdysozoa</taxon>
        <taxon>Nematoda</taxon>
        <taxon>Chromadorea</taxon>
        <taxon>Rhabditida</taxon>
        <taxon>Tylenchina</taxon>
        <taxon>Panagrolaimomorpha</taxon>
        <taxon>Panagrolaimoidea</taxon>
        <taxon>Panagrolaimidae</taxon>
        <taxon>Panagrolaimus</taxon>
    </lineage>
</organism>
<evidence type="ECO:0000313" key="1">
    <source>
        <dbReference type="Proteomes" id="UP000887578"/>
    </source>
</evidence>
<accession>A0A914PIW0</accession>
<dbReference type="AlphaFoldDB" id="A0A914PIW0"/>
<sequence>MISLEHGRKKLSGGDCSATIISKRHILTAAHSVIIGERINKNPDHERVSWVSAVLIEYHPKPLHERHRLHINFTENTI</sequence>